<name>A0A0C3ACB6_PILCF</name>
<evidence type="ECO:0000313" key="1">
    <source>
        <dbReference type="EMBL" id="KIM71423.1"/>
    </source>
</evidence>
<protein>
    <submittedName>
        <fullName evidence="1">Uncharacterized protein</fullName>
    </submittedName>
</protein>
<evidence type="ECO:0000313" key="2">
    <source>
        <dbReference type="Proteomes" id="UP000054166"/>
    </source>
</evidence>
<accession>A0A0C3ACB6</accession>
<dbReference type="EMBL" id="KN833322">
    <property type="protein sequence ID" value="KIM71423.1"/>
    <property type="molecule type" value="Genomic_DNA"/>
</dbReference>
<proteinExistence type="predicted"/>
<keyword evidence="2" id="KW-1185">Reference proteome</keyword>
<organism evidence="1 2">
    <name type="scientific">Piloderma croceum (strain F 1598)</name>
    <dbReference type="NCBI Taxonomy" id="765440"/>
    <lineage>
        <taxon>Eukaryota</taxon>
        <taxon>Fungi</taxon>
        <taxon>Dikarya</taxon>
        <taxon>Basidiomycota</taxon>
        <taxon>Agaricomycotina</taxon>
        <taxon>Agaricomycetes</taxon>
        <taxon>Agaricomycetidae</taxon>
        <taxon>Atheliales</taxon>
        <taxon>Atheliaceae</taxon>
        <taxon>Piloderma</taxon>
    </lineage>
</organism>
<dbReference type="InParanoid" id="A0A0C3ACB6"/>
<dbReference type="AlphaFoldDB" id="A0A0C3ACB6"/>
<sequence>WLYMLIVGMDANFRLMSRLRSSLSKDPSLAPGWAYFVDYRPYTDFIKEYIHTCVGFQGLLNMLAKKSRGLRATGMGAVSCACHQLFQALGMGDLQKGERCCNMDYIFSSSIQNIGLHLLTVSYDMSCQWFTQFWTREKLLPLHLLLTFPNSGVQAKVPKFHLGSHVEACHAPFSLGYTLGAGRTSSSTDVEGVERNWDELNGQGPSTKEMGPGSQWDTLDDCCGHANWRKTVGLGEWVFILLVLNTDMNPRQPSSQVAIGGYCSSTVITSRFYQF</sequence>
<dbReference type="HOGENOM" id="CLU_003703_5_0_1"/>
<dbReference type="Proteomes" id="UP000054166">
    <property type="component" value="Unassembled WGS sequence"/>
</dbReference>
<reference evidence="2" key="2">
    <citation type="submission" date="2015-01" db="EMBL/GenBank/DDBJ databases">
        <title>Evolutionary Origins and Diversification of the Mycorrhizal Mutualists.</title>
        <authorList>
            <consortium name="DOE Joint Genome Institute"/>
            <consortium name="Mycorrhizal Genomics Consortium"/>
            <person name="Kohler A."/>
            <person name="Kuo A."/>
            <person name="Nagy L.G."/>
            <person name="Floudas D."/>
            <person name="Copeland A."/>
            <person name="Barry K.W."/>
            <person name="Cichocki N."/>
            <person name="Veneault-Fourrey C."/>
            <person name="LaButti K."/>
            <person name="Lindquist E.A."/>
            <person name="Lipzen A."/>
            <person name="Lundell T."/>
            <person name="Morin E."/>
            <person name="Murat C."/>
            <person name="Riley R."/>
            <person name="Ohm R."/>
            <person name="Sun H."/>
            <person name="Tunlid A."/>
            <person name="Henrissat B."/>
            <person name="Grigoriev I.V."/>
            <person name="Hibbett D.S."/>
            <person name="Martin F."/>
        </authorList>
    </citation>
    <scope>NUCLEOTIDE SEQUENCE [LARGE SCALE GENOMIC DNA]</scope>
    <source>
        <strain evidence="2">F 1598</strain>
    </source>
</reference>
<gene>
    <name evidence="1" type="ORF">PILCRDRAFT_82796</name>
</gene>
<dbReference type="InterPro" id="IPR040521">
    <property type="entry name" value="KDZ"/>
</dbReference>
<feature type="non-terminal residue" evidence="1">
    <location>
        <position position="1"/>
    </location>
</feature>
<dbReference type="STRING" id="765440.A0A0C3ACB6"/>
<dbReference type="Pfam" id="PF18758">
    <property type="entry name" value="KDZ"/>
    <property type="match status" value="1"/>
</dbReference>
<dbReference type="OrthoDB" id="3192989at2759"/>
<reference evidence="1 2" key="1">
    <citation type="submission" date="2014-04" db="EMBL/GenBank/DDBJ databases">
        <authorList>
            <consortium name="DOE Joint Genome Institute"/>
            <person name="Kuo A."/>
            <person name="Tarkka M."/>
            <person name="Buscot F."/>
            <person name="Kohler A."/>
            <person name="Nagy L.G."/>
            <person name="Floudas D."/>
            <person name="Copeland A."/>
            <person name="Barry K.W."/>
            <person name="Cichocki N."/>
            <person name="Veneault-Fourrey C."/>
            <person name="LaButti K."/>
            <person name="Lindquist E.A."/>
            <person name="Lipzen A."/>
            <person name="Lundell T."/>
            <person name="Morin E."/>
            <person name="Murat C."/>
            <person name="Sun H."/>
            <person name="Tunlid A."/>
            <person name="Henrissat B."/>
            <person name="Grigoriev I.V."/>
            <person name="Hibbett D.S."/>
            <person name="Martin F."/>
            <person name="Nordberg H.P."/>
            <person name="Cantor M.N."/>
            <person name="Hua S.X."/>
        </authorList>
    </citation>
    <scope>NUCLEOTIDE SEQUENCE [LARGE SCALE GENOMIC DNA]</scope>
    <source>
        <strain evidence="1 2">F 1598</strain>
    </source>
</reference>